<evidence type="ECO:0000313" key="3">
    <source>
        <dbReference type="Proteomes" id="UP000036367"/>
    </source>
</evidence>
<organism evidence="2 3">
    <name type="scientific">Rhodopirellula islandica</name>
    <dbReference type="NCBI Taxonomy" id="595434"/>
    <lineage>
        <taxon>Bacteria</taxon>
        <taxon>Pseudomonadati</taxon>
        <taxon>Planctomycetota</taxon>
        <taxon>Planctomycetia</taxon>
        <taxon>Pirellulales</taxon>
        <taxon>Pirellulaceae</taxon>
        <taxon>Rhodopirellula</taxon>
    </lineage>
</organism>
<reference evidence="2" key="1">
    <citation type="submission" date="2015-05" db="EMBL/GenBank/DDBJ databases">
        <title>Permanent draft genome of Rhodopirellula islandicus K833.</title>
        <authorList>
            <person name="Kizina J."/>
            <person name="Richter M."/>
            <person name="Glockner F.O."/>
            <person name="Harder J."/>
        </authorList>
    </citation>
    <scope>NUCLEOTIDE SEQUENCE [LARGE SCALE GENOMIC DNA]</scope>
    <source>
        <strain evidence="2">K833</strain>
    </source>
</reference>
<dbReference type="Proteomes" id="UP000036367">
    <property type="component" value="Unassembled WGS sequence"/>
</dbReference>
<feature type="compositionally biased region" description="Basic and acidic residues" evidence="1">
    <location>
        <begin position="166"/>
        <end position="176"/>
    </location>
</feature>
<gene>
    <name evidence="2" type="ORF">RISK_005058</name>
</gene>
<feature type="compositionally biased region" description="Basic and acidic residues" evidence="1">
    <location>
        <begin position="1"/>
        <end position="23"/>
    </location>
</feature>
<evidence type="ECO:0000256" key="1">
    <source>
        <dbReference type="SAM" id="MobiDB-lite"/>
    </source>
</evidence>
<sequence length="176" mass="20650">MDSFAEKNVESENEGRRRSDLDRQPNPSLITRSENLNEIPERHFLPRDWTLPGGLRRPNENLFWESPWRQRPSIATTASTAPRHRIPRAFRCIPAQSGRFREGWMARMRRMQRLRQRRGKVYGANWWQQSSLGPFRPAPVIYTAGPRVSRCGTLGSPQTGPSRPHLTHEQKYSYEW</sequence>
<protein>
    <submittedName>
        <fullName evidence="2">Uncharacterized protein</fullName>
    </submittedName>
</protein>
<proteinExistence type="predicted"/>
<dbReference type="PATRIC" id="fig|595434.4.peg.4801"/>
<name>A0A0J1B7Q6_RHOIS</name>
<feature type="region of interest" description="Disordered" evidence="1">
    <location>
        <begin position="1"/>
        <end position="34"/>
    </location>
</feature>
<dbReference type="EMBL" id="LECT01000043">
    <property type="protein sequence ID" value="KLU02762.1"/>
    <property type="molecule type" value="Genomic_DNA"/>
</dbReference>
<evidence type="ECO:0000313" key="2">
    <source>
        <dbReference type="EMBL" id="KLU02762.1"/>
    </source>
</evidence>
<dbReference type="STRING" id="595434.RISK_005058"/>
<dbReference type="AlphaFoldDB" id="A0A0J1B7Q6"/>
<feature type="compositionally biased region" description="Polar residues" evidence="1">
    <location>
        <begin position="25"/>
        <end position="34"/>
    </location>
</feature>
<feature type="region of interest" description="Disordered" evidence="1">
    <location>
        <begin position="153"/>
        <end position="176"/>
    </location>
</feature>
<keyword evidence="3" id="KW-1185">Reference proteome</keyword>
<accession>A0A0J1B7Q6</accession>
<comment type="caution">
    <text evidence="2">The sequence shown here is derived from an EMBL/GenBank/DDBJ whole genome shotgun (WGS) entry which is preliminary data.</text>
</comment>